<protein>
    <submittedName>
        <fullName evidence="1">Uncharacterized protein</fullName>
    </submittedName>
</protein>
<dbReference type="Proteomes" id="UP000663868">
    <property type="component" value="Unassembled WGS sequence"/>
</dbReference>
<comment type="caution">
    <text evidence="1">The sequence shown here is derived from an EMBL/GenBank/DDBJ whole genome shotgun (WGS) entry which is preliminary data.</text>
</comment>
<sequence>GSMGNVQLLDRSVARQRKRAVELSDASTYRYRYDI</sequence>
<name>A0A820QIY1_9BILA</name>
<evidence type="ECO:0000313" key="2">
    <source>
        <dbReference type="Proteomes" id="UP000663868"/>
    </source>
</evidence>
<dbReference type="EMBL" id="CAJOBB010027515">
    <property type="protein sequence ID" value="CAF4423472.1"/>
    <property type="molecule type" value="Genomic_DNA"/>
</dbReference>
<feature type="non-terminal residue" evidence="1">
    <location>
        <position position="1"/>
    </location>
</feature>
<organism evidence="1 2">
    <name type="scientific">Adineta steineri</name>
    <dbReference type="NCBI Taxonomy" id="433720"/>
    <lineage>
        <taxon>Eukaryota</taxon>
        <taxon>Metazoa</taxon>
        <taxon>Spiralia</taxon>
        <taxon>Gnathifera</taxon>
        <taxon>Rotifera</taxon>
        <taxon>Eurotatoria</taxon>
        <taxon>Bdelloidea</taxon>
        <taxon>Adinetida</taxon>
        <taxon>Adinetidae</taxon>
        <taxon>Adineta</taxon>
    </lineage>
</organism>
<accession>A0A820QIY1</accession>
<dbReference type="AlphaFoldDB" id="A0A820QIY1"/>
<gene>
    <name evidence="1" type="ORF">KXQ929_LOCUS52336</name>
</gene>
<proteinExistence type="predicted"/>
<reference evidence="1" key="1">
    <citation type="submission" date="2021-02" db="EMBL/GenBank/DDBJ databases">
        <authorList>
            <person name="Nowell W R."/>
        </authorList>
    </citation>
    <scope>NUCLEOTIDE SEQUENCE</scope>
</reference>
<evidence type="ECO:0000313" key="1">
    <source>
        <dbReference type="EMBL" id="CAF4423472.1"/>
    </source>
</evidence>